<protein>
    <recommendedName>
        <fullName evidence="2">CAAX prenyl protease 2/Lysostaphin resistance protein A-like domain-containing protein</fullName>
    </recommendedName>
</protein>
<feature type="domain" description="CAAX prenyl protease 2/Lysostaphin resistance protein A-like" evidence="2">
    <location>
        <begin position="159"/>
        <end position="247"/>
    </location>
</feature>
<dbReference type="EMBL" id="BAABEZ010000004">
    <property type="protein sequence ID" value="GAA4450966.1"/>
    <property type="molecule type" value="Genomic_DNA"/>
</dbReference>
<feature type="transmembrane region" description="Helical" evidence="1">
    <location>
        <begin position="270"/>
        <end position="289"/>
    </location>
</feature>
<evidence type="ECO:0000313" key="4">
    <source>
        <dbReference type="Proteomes" id="UP001501410"/>
    </source>
</evidence>
<accession>A0ABP8MI36</accession>
<keyword evidence="1" id="KW-0472">Membrane</keyword>
<dbReference type="Proteomes" id="UP001501410">
    <property type="component" value="Unassembled WGS sequence"/>
</dbReference>
<feature type="transmembrane region" description="Helical" evidence="1">
    <location>
        <begin position="190"/>
        <end position="208"/>
    </location>
</feature>
<feature type="transmembrane region" description="Helical" evidence="1">
    <location>
        <begin position="66"/>
        <end position="86"/>
    </location>
</feature>
<dbReference type="InterPro" id="IPR003675">
    <property type="entry name" value="Rce1/LyrA-like_dom"/>
</dbReference>
<comment type="caution">
    <text evidence="3">The sequence shown here is derived from an EMBL/GenBank/DDBJ whole genome shotgun (WGS) entry which is preliminary data.</text>
</comment>
<feature type="transmembrane region" description="Helical" evidence="1">
    <location>
        <begin position="214"/>
        <end position="231"/>
    </location>
</feature>
<keyword evidence="1" id="KW-1133">Transmembrane helix</keyword>
<name>A0ABP8MI36_9BACT</name>
<dbReference type="PANTHER" id="PTHR43592:SF15">
    <property type="entry name" value="CAAX AMINO TERMINAL PROTEASE FAMILY PROTEIN"/>
    <property type="match status" value="1"/>
</dbReference>
<evidence type="ECO:0000259" key="2">
    <source>
        <dbReference type="Pfam" id="PF02517"/>
    </source>
</evidence>
<gene>
    <name evidence="3" type="ORF">GCM10023092_07780</name>
</gene>
<keyword evidence="4" id="KW-1185">Reference proteome</keyword>
<feature type="transmembrane region" description="Helical" evidence="1">
    <location>
        <begin position="238"/>
        <end position="255"/>
    </location>
</feature>
<dbReference type="PANTHER" id="PTHR43592">
    <property type="entry name" value="CAAX AMINO TERMINAL PROTEASE"/>
    <property type="match status" value="1"/>
</dbReference>
<feature type="transmembrane region" description="Helical" evidence="1">
    <location>
        <begin position="159"/>
        <end position="178"/>
    </location>
</feature>
<dbReference type="RefSeq" id="WP_344822885.1">
    <property type="nucleotide sequence ID" value="NZ_BAABEZ010000004.1"/>
</dbReference>
<reference evidence="4" key="1">
    <citation type="journal article" date="2019" name="Int. J. Syst. Evol. Microbiol.">
        <title>The Global Catalogue of Microorganisms (GCM) 10K type strain sequencing project: providing services to taxonomists for standard genome sequencing and annotation.</title>
        <authorList>
            <consortium name="The Broad Institute Genomics Platform"/>
            <consortium name="The Broad Institute Genome Sequencing Center for Infectious Disease"/>
            <person name="Wu L."/>
            <person name="Ma J."/>
        </authorList>
    </citation>
    <scope>NUCLEOTIDE SEQUENCE [LARGE SCALE GENOMIC DNA]</scope>
    <source>
        <strain evidence="4">JCM 31921</strain>
    </source>
</reference>
<dbReference type="Pfam" id="PF02517">
    <property type="entry name" value="Rce1-like"/>
    <property type="match status" value="1"/>
</dbReference>
<organism evidence="3 4">
    <name type="scientific">Rurimicrobium arvi</name>
    <dbReference type="NCBI Taxonomy" id="2049916"/>
    <lineage>
        <taxon>Bacteria</taxon>
        <taxon>Pseudomonadati</taxon>
        <taxon>Bacteroidota</taxon>
        <taxon>Chitinophagia</taxon>
        <taxon>Chitinophagales</taxon>
        <taxon>Chitinophagaceae</taxon>
        <taxon>Rurimicrobium</taxon>
    </lineage>
</organism>
<keyword evidence="1" id="KW-0812">Transmembrane</keyword>
<evidence type="ECO:0000256" key="1">
    <source>
        <dbReference type="SAM" id="Phobius"/>
    </source>
</evidence>
<feature type="transmembrane region" description="Helical" evidence="1">
    <location>
        <begin position="106"/>
        <end position="127"/>
    </location>
</feature>
<evidence type="ECO:0000313" key="3">
    <source>
        <dbReference type="EMBL" id="GAA4450966.1"/>
    </source>
</evidence>
<feature type="transmembrane region" description="Helical" evidence="1">
    <location>
        <begin position="12"/>
        <end position="38"/>
    </location>
</feature>
<proteinExistence type="predicted"/>
<sequence>MKLMRYWRHYPRFLQVVLLMLMIFTLSSFATVIVYGTIKPLFGAGIDQITNIGPGSAPNIIHGAQYLQALISLFTFALSALVFAYLTHPQPGAYLGLRATGKKIQFPLALICFLFFIPLVNQLGSWIQHLNLGEGSRLQFERNEQLTQTLMSGRTFPDLILYLFIFALIPAVGEELLFRGIVMRFSYANTKSIPMSILFSAAIFGLAHGSVYNFLPIMLMGVLLGYLYYATGSMFPNICAHFLNNAIAALGLFASNNKMVASEVAGAESFPWYVLIGSLILFLLAMNLFRKVATPLPKDWADDFRGEYDQPSNG</sequence>